<feature type="non-terminal residue" evidence="2">
    <location>
        <position position="197"/>
    </location>
</feature>
<dbReference type="EMBL" id="CAXAMM010000844">
    <property type="protein sequence ID" value="CAK8989245.1"/>
    <property type="molecule type" value="Genomic_DNA"/>
</dbReference>
<dbReference type="Proteomes" id="UP001642464">
    <property type="component" value="Unassembled WGS sequence"/>
</dbReference>
<sequence length="197" mass="21155">EDEAKALGAVPEIESDKEEAEANSDGESSDEMFGFGFGQPPKVKKPKVTQKTKSNSAAPNGGAGDLKSALTVKFGKAQELVETLGQFSAQALWQGSLKEKDVDLKLKKAMELSEHLSNDPLADDKCKTVASSLEKSSLLISGQVQLLTTFRRLLEGITPTNSADSLKIEEPVLTEFCQLPQDCITAVLTQIGRSLTE</sequence>
<accession>A0ABP0HGA6</accession>
<reference evidence="2 3" key="1">
    <citation type="submission" date="2024-02" db="EMBL/GenBank/DDBJ databases">
        <authorList>
            <person name="Chen Y."/>
            <person name="Shah S."/>
            <person name="Dougan E. K."/>
            <person name="Thang M."/>
            <person name="Chan C."/>
        </authorList>
    </citation>
    <scope>NUCLEOTIDE SEQUENCE [LARGE SCALE GENOMIC DNA]</scope>
</reference>
<proteinExistence type="predicted"/>
<keyword evidence="3" id="KW-1185">Reference proteome</keyword>
<protein>
    <submittedName>
        <fullName evidence="2">Uncharacterized protein</fullName>
    </submittedName>
</protein>
<evidence type="ECO:0000256" key="1">
    <source>
        <dbReference type="SAM" id="MobiDB-lite"/>
    </source>
</evidence>
<organism evidence="2 3">
    <name type="scientific">Durusdinium trenchii</name>
    <dbReference type="NCBI Taxonomy" id="1381693"/>
    <lineage>
        <taxon>Eukaryota</taxon>
        <taxon>Sar</taxon>
        <taxon>Alveolata</taxon>
        <taxon>Dinophyceae</taxon>
        <taxon>Suessiales</taxon>
        <taxon>Symbiodiniaceae</taxon>
        <taxon>Durusdinium</taxon>
    </lineage>
</organism>
<feature type="region of interest" description="Disordered" evidence="1">
    <location>
        <begin position="1"/>
        <end position="64"/>
    </location>
</feature>
<feature type="compositionally biased region" description="Acidic residues" evidence="1">
    <location>
        <begin position="13"/>
        <end position="30"/>
    </location>
</feature>
<feature type="non-terminal residue" evidence="2">
    <location>
        <position position="1"/>
    </location>
</feature>
<evidence type="ECO:0000313" key="3">
    <source>
        <dbReference type="Proteomes" id="UP001642464"/>
    </source>
</evidence>
<evidence type="ECO:0000313" key="2">
    <source>
        <dbReference type="EMBL" id="CAK8989245.1"/>
    </source>
</evidence>
<name>A0ABP0HGA6_9DINO</name>
<gene>
    <name evidence="2" type="ORF">SCF082_LOCUS1727</name>
</gene>
<comment type="caution">
    <text evidence="2">The sequence shown here is derived from an EMBL/GenBank/DDBJ whole genome shotgun (WGS) entry which is preliminary data.</text>
</comment>